<evidence type="ECO:0000313" key="6">
    <source>
        <dbReference type="EMBL" id="NJC32886.1"/>
    </source>
</evidence>
<dbReference type="PANTHER" id="PTHR43180:SF28">
    <property type="entry name" value="NAD(P)-BINDING ROSSMANN-FOLD SUPERFAMILY PROTEIN"/>
    <property type="match status" value="1"/>
</dbReference>
<keyword evidence="7" id="KW-1185">Reference proteome</keyword>
<comment type="caution">
    <text evidence="6">The sequence shown here is derived from an EMBL/GenBank/DDBJ whole genome shotgun (WGS) entry which is preliminary data.</text>
</comment>
<dbReference type="PRINTS" id="PR00081">
    <property type="entry name" value="GDHRDH"/>
</dbReference>
<evidence type="ECO:0000256" key="2">
    <source>
        <dbReference type="ARBA" id="ARBA00023002"/>
    </source>
</evidence>
<protein>
    <submittedName>
        <fullName evidence="6">NAD(P)-dependent dehydrogenase (Short-subunit alcohol dehydrogenase family)</fullName>
    </submittedName>
</protein>
<accession>A0ABX0XJG9</accession>
<keyword evidence="3" id="KW-0520">NAD</keyword>
<dbReference type="PANTHER" id="PTHR43180">
    <property type="entry name" value="3-OXOACYL-(ACYL-CARRIER-PROTEIN) REDUCTASE (AFU_ORTHOLOGUE AFUA_6G11210)"/>
    <property type="match status" value="1"/>
</dbReference>
<dbReference type="InterPro" id="IPR036291">
    <property type="entry name" value="NAD(P)-bd_dom_sf"/>
</dbReference>
<evidence type="ECO:0000256" key="1">
    <source>
        <dbReference type="ARBA" id="ARBA00006484"/>
    </source>
</evidence>
<dbReference type="Pfam" id="PF13561">
    <property type="entry name" value="adh_short_C2"/>
    <property type="match status" value="1"/>
</dbReference>
<dbReference type="Gene3D" id="3.40.50.720">
    <property type="entry name" value="NAD(P)-binding Rossmann-like Domain"/>
    <property type="match status" value="1"/>
</dbReference>
<evidence type="ECO:0000313" key="7">
    <source>
        <dbReference type="Proteomes" id="UP000734218"/>
    </source>
</evidence>
<proteinExistence type="inferred from homology"/>
<organism evidence="6 7">
    <name type="scientific">Sphingomonas jejuensis</name>
    <dbReference type="NCBI Taxonomy" id="904715"/>
    <lineage>
        <taxon>Bacteria</taxon>
        <taxon>Pseudomonadati</taxon>
        <taxon>Pseudomonadota</taxon>
        <taxon>Alphaproteobacteria</taxon>
        <taxon>Sphingomonadales</taxon>
        <taxon>Sphingomonadaceae</taxon>
        <taxon>Sphingomonas</taxon>
    </lineage>
</organism>
<keyword evidence="2" id="KW-0560">Oxidoreductase</keyword>
<comment type="similarity">
    <text evidence="1">Belongs to the short-chain dehydrogenases/reductases (SDR) family.</text>
</comment>
<dbReference type="PRINTS" id="PR00080">
    <property type="entry name" value="SDRFAMILY"/>
</dbReference>
<dbReference type="EMBL" id="JAATJE010000001">
    <property type="protein sequence ID" value="NJC32886.1"/>
    <property type="molecule type" value="Genomic_DNA"/>
</dbReference>
<sequence>MTRLSGKVTIVTGGASGLGEATARRFAKEGAIVILSDINDAAGERIAAEIGAHFRHADVTREADVAALVDEAVARHGRLDVMISNAGLAGAVGSITELSEDGWRKTCAVLLDSVFFGTKHAARVMRAQRSGVILSTTSVAGVAPLGPHAYTAAKHGVVGLTRSVAAEMAPHGVRVNAVAPGTVPTFLTAQVYGGADAVREAGAARNPLGRSVEADEIAAAFAYLASDDGRSITGQVLVVDAGLSNAMTPPGYHDRSASYIGAETAG</sequence>
<evidence type="ECO:0000256" key="3">
    <source>
        <dbReference type="ARBA" id="ARBA00023027"/>
    </source>
</evidence>
<name>A0ABX0XJG9_9SPHN</name>
<dbReference type="Proteomes" id="UP000734218">
    <property type="component" value="Unassembled WGS sequence"/>
</dbReference>
<evidence type="ECO:0000256" key="5">
    <source>
        <dbReference type="ARBA" id="ARBA00023221"/>
    </source>
</evidence>
<dbReference type="InterPro" id="IPR002347">
    <property type="entry name" value="SDR_fam"/>
</dbReference>
<dbReference type="NCBIfam" id="NF005559">
    <property type="entry name" value="PRK07231.1"/>
    <property type="match status" value="1"/>
</dbReference>
<keyword evidence="4" id="KW-0443">Lipid metabolism</keyword>
<dbReference type="SUPFAM" id="SSF51735">
    <property type="entry name" value="NAD(P)-binding Rossmann-fold domains"/>
    <property type="match status" value="1"/>
</dbReference>
<evidence type="ECO:0000256" key="4">
    <source>
        <dbReference type="ARBA" id="ARBA00023098"/>
    </source>
</evidence>
<keyword evidence="5" id="KW-0753">Steroid metabolism</keyword>
<gene>
    <name evidence="6" type="ORF">GGR88_000360</name>
</gene>
<dbReference type="RefSeq" id="WP_167952398.1">
    <property type="nucleotide sequence ID" value="NZ_JAATJE010000001.1"/>
</dbReference>
<reference evidence="6 7" key="1">
    <citation type="submission" date="2020-03" db="EMBL/GenBank/DDBJ databases">
        <title>Genomic Encyclopedia of Type Strains, Phase IV (KMG-IV): sequencing the most valuable type-strain genomes for metagenomic binning, comparative biology and taxonomic classification.</title>
        <authorList>
            <person name="Goeker M."/>
        </authorList>
    </citation>
    <scope>NUCLEOTIDE SEQUENCE [LARGE SCALE GENOMIC DNA]</scope>
    <source>
        <strain evidence="6 7">DSM 27651</strain>
    </source>
</reference>